<dbReference type="InterPro" id="IPR000620">
    <property type="entry name" value="EamA_dom"/>
</dbReference>
<feature type="transmembrane region" description="Helical" evidence="6">
    <location>
        <begin position="215"/>
        <end position="234"/>
    </location>
</feature>
<reference evidence="8" key="1">
    <citation type="submission" date="2021-03" db="EMBL/GenBank/DDBJ databases">
        <authorList>
            <person name="Tagirdzhanova G."/>
        </authorList>
    </citation>
    <scope>NUCLEOTIDE SEQUENCE</scope>
</reference>
<evidence type="ECO:0000256" key="5">
    <source>
        <dbReference type="SAM" id="MobiDB-lite"/>
    </source>
</evidence>
<keyword evidence="2 6" id="KW-0812">Transmembrane</keyword>
<name>A0A8H3F2M3_9LECA</name>
<accession>A0A8H3F2M3</accession>
<feature type="region of interest" description="Disordered" evidence="5">
    <location>
        <begin position="1"/>
        <end position="47"/>
    </location>
</feature>
<feature type="transmembrane region" description="Helical" evidence="6">
    <location>
        <begin position="421"/>
        <end position="439"/>
    </location>
</feature>
<dbReference type="InterPro" id="IPR037185">
    <property type="entry name" value="EmrE-like"/>
</dbReference>
<evidence type="ECO:0000256" key="3">
    <source>
        <dbReference type="ARBA" id="ARBA00022989"/>
    </source>
</evidence>
<feature type="compositionally biased region" description="Basic and acidic residues" evidence="5">
    <location>
        <begin position="8"/>
        <end position="18"/>
    </location>
</feature>
<feature type="transmembrane region" description="Helical" evidence="6">
    <location>
        <begin position="302"/>
        <end position="322"/>
    </location>
</feature>
<organism evidence="8 9">
    <name type="scientific">Imshaugia aleurites</name>
    <dbReference type="NCBI Taxonomy" id="172621"/>
    <lineage>
        <taxon>Eukaryota</taxon>
        <taxon>Fungi</taxon>
        <taxon>Dikarya</taxon>
        <taxon>Ascomycota</taxon>
        <taxon>Pezizomycotina</taxon>
        <taxon>Lecanoromycetes</taxon>
        <taxon>OSLEUM clade</taxon>
        <taxon>Lecanoromycetidae</taxon>
        <taxon>Lecanorales</taxon>
        <taxon>Lecanorineae</taxon>
        <taxon>Parmeliaceae</taxon>
        <taxon>Imshaugia</taxon>
    </lineage>
</organism>
<dbReference type="Proteomes" id="UP000664534">
    <property type="component" value="Unassembled WGS sequence"/>
</dbReference>
<evidence type="ECO:0000313" key="9">
    <source>
        <dbReference type="Proteomes" id="UP000664534"/>
    </source>
</evidence>
<feature type="domain" description="EamA" evidence="7">
    <location>
        <begin position="309"/>
        <end position="437"/>
    </location>
</feature>
<evidence type="ECO:0000259" key="7">
    <source>
        <dbReference type="Pfam" id="PF00892"/>
    </source>
</evidence>
<keyword evidence="9" id="KW-1185">Reference proteome</keyword>
<dbReference type="Pfam" id="PF00892">
    <property type="entry name" value="EamA"/>
    <property type="match status" value="2"/>
</dbReference>
<evidence type="ECO:0000256" key="2">
    <source>
        <dbReference type="ARBA" id="ARBA00022692"/>
    </source>
</evidence>
<protein>
    <recommendedName>
        <fullName evidence="7">EamA domain-containing protein</fullName>
    </recommendedName>
</protein>
<proteinExistence type="predicted"/>
<feature type="transmembrane region" description="Helical" evidence="6">
    <location>
        <begin position="150"/>
        <end position="171"/>
    </location>
</feature>
<keyword evidence="3 6" id="KW-1133">Transmembrane helix</keyword>
<keyword evidence="4 6" id="KW-0472">Membrane</keyword>
<dbReference type="GO" id="GO:0016020">
    <property type="term" value="C:membrane"/>
    <property type="evidence" value="ECO:0007669"/>
    <property type="project" value="UniProtKB-SubCell"/>
</dbReference>
<feature type="transmembrane region" description="Helical" evidence="6">
    <location>
        <begin position="118"/>
        <end position="138"/>
    </location>
</feature>
<evidence type="ECO:0000256" key="6">
    <source>
        <dbReference type="SAM" id="Phobius"/>
    </source>
</evidence>
<comment type="subcellular location">
    <subcellularLocation>
        <location evidence="1">Membrane</location>
        <topology evidence="1">Multi-pass membrane protein</topology>
    </subcellularLocation>
</comment>
<evidence type="ECO:0000256" key="4">
    <source>
        <dbReference type="ARBA" id="ARBA00023136"/>
    </source>
</evidence>
<feature type="transmembrane region" description="Helical" evidence="6">
    <location>
        <begin position="183"/>
        <end position="203"/>
    </location>
</feature>
<dbReference type="PANTHER" id="PTHR22911:SF6">
    <property type="entry name" value="SOLUTE CARRIER FAMILY 35 MEMBER G1"/>
    <property type="match status" value="1"/>
</dbReference>
<dbReference type="EMBL" id="CAJPDT010000011">
    <property type="protein sequence ID" value="CAF9913236.1"/>
    <property type="molecule type" value="Genomic_DNA"/>
</dbReference>
<evidence type="ECO:0000313" key="8">
    <source>
        <dbReference type="EMBL" id="CAF9913236.1"/>
    </source>
</evidence>
<feature type="transmembrane region" description="Helical" evidence="6">
    <location>
        <begin position="334"/>
        <end position="355"/>
    </location>
</feature>
<evidence type="ECO:0000256" key="1">
    <source>
        <dbReference type="ARBA" id="ARBA00004141"/>
    </source>
</evidence>
<sequence length="499" mass="53792">MSPSSSKPEVEREGKGEQKSCPTSVLGDSLSKADYGNSTAKTSNEHPYLDVPLQSAFTRSSDTLSDLSTYSADNENERRTGRLLTVSPGGRLLSRSPAPPPRTWKETIRLFWARNKGLALVMLAQLFGVMMNVTIRLLEMSGTSGPGMHPFQILFARMTGTLFLSGIYQWWSKVDGAPFGAREVRGLLIARGVGGFFGVYGIYYSLQYLPLSDATVITFLAPIVACWACSFLLHEPFTRNEQIAGIVSFLGVVLIAQPASLLPHHSDVPPIASGNGDGIPSTNATIPASPQGTYHVTSAQRLSAVGVALIGVLGAASAYTTIRWIGKRAHPLISVNYFAAWTTIVSTVALLAVPGVDFQLPANARQWVYLVFLGICGFLMQFLLTAGLQHEKGSRATNMVYTQMLFALAFDKIVFNTTPGVWGIAGSSLILGSALYVALHSNNNKTKDRQGRGDGRGDEEVALVGDDAGDDDVETDVHVHNGTESLRGVQEVQLRTLRV</sequence>
<dbReference type="PANTHER" id="PTHR22911">
    <property type="entry name" value="ACYL-MALONYL CONDENSING ENZYME-RELATED"/>
    <property type="match status" value="1"/>
</dbReference>
<feature type="domain" description="EamA" evidence="7">
    <location>
        <begin position="146"/>
        <end position="256"/>
    </location>
</feature>
<comment type="caution">
    <text evidence="8">The sequence shown here is derived from an EMBL/GenBank/DDBJ whole genome shotgun (WGS) entry which is preliminary data.</text>
</comment>
<gene>
    <name evidence="8" type="ORF">IMSHALPRED_000952</name>
</gene>
<dbReference type="AlphaFoldDB" id="A0A8H3F2M3"/>
<feature type="transmembrane region" description="Helical" evidence="6">
    <location>
        <begin position="367"/>
        <end position="386"/>
    </location>
</feature>
<dbReference type="OrthoDB" id="306876at2759"/>
<dbReference type="SUPFAM" id="SSF103481">
    <property type="entry name" value="Multidrug resistance efflux transporter EmrE"/>
    <property type="match status" value="2"/>
</dbReference>